<dbReference type="InterPro" id="IPR039121">
    <property type="entry name" value="NUDT19"/>
</dbReference>
<evidence type="ECO:0000256" key="3">
    <source>
        <dbReference type="ARBA" id="ARBA00005582"/>
    </source>
</evidence>
<evidence type="ECO:0000256" key="6">
    <source>
        <dbReference type="ARBA" id="ARBA00022842"/>
    </source>
</evidence>
<organism evidence="9">
    <name type="scientific">Drosophila simulans</name>
    <name type="common">Fruit fly</name>
    <dbReference type="NCBI Taxonomy" id="7240"/>
    <lineage>
        <taxon>Eukaryota</taxon>
        <taxon>Metazoa</taxon>
        <taxon>Ecdysozoa</taxon>
        <taxon>Arthropoda</taxon>
        <taxon>Hexapoda</taxon>
        <taxon>Insecta</taxon>
        <taxon>Pterygota</taxon>
        <taxon>Neoptera</taxon>
        <taxon>Endopterygota</taxon>
        <taxon>Diptera</taxon>
        <taxon>Brachycera</taxon>
        <taxon>Muscomorpha</taxon>
        <taxon>Ephydroidea</taxon>
        <taxon>Drosophilidae</taxon>
        <taxon>Drosophila</taxon>
        <taxon>Sophophora</taxon>
    </lineage>
</organism>
<evidence type="ECO:0000259" key="8">
    <source>
        <dbReference type="PROSITE" id="PS51462"/>
    </source>
</evidence>
<comment type="cofactor">
    <cofactor evidence="2">
        <name>Mg(2+)</name>
        <dbReference type="ChEBI" id="CHEBI:18420"/>
    </cofactor>
</comment>
<comment type="similarity">
    <text evidence="3">Belongs to the Nudix hydrolase family.</text>
</comment>
<dbReference type="InterPro" id="IPR015797">
    <property type="entry name" value="NUDIX_hydrolase-like_dom_sf"/>
</dbReference>
<dbReference type="AlphaFoldDB" id="A0A0J9R5L4"/>
<sequence>MSQAASPTKWRTSASVILVSRDEGNNEDYKVLMLKRSDATAIAVNQTVFPGGLLDSAADESVAWLQYLEEFGVPQEALRRLVLIRDDRPTILAPQGTGCYDRFFKRSHIWAREITLRLTAVRECFEEVGLLLCRSRSQLDFGAVTCAQDVPDLESWQRRVHNKPTEFLTLCRELNVVPDLWALHEWSAWASPGFIRKGHETAFFMAFVDKQPDLLEEPSEVKETLWLTPVELLRLADLGNVWFMPPQVYELSRLMGIKAYQSLLEFATKRSGQGTTMFLPVGYNCQGSMVFVLPGDDFYVPEPHLVHEIISFPGSEDEFRARSKHLHRYTYGPAVRNLELNIPPPNGHLKPLKFQAERQKL</sequence>
<evidence type="ECO:0000256" key="4">
    <source>
        <dbReference type="ARBA" id="ARBA00022723"/>
    </source>
</evidence>
<gene>
    <name evidence="9" type="primary">Dsim\GD21756</name>
    <name evidence="9" type="ORF">Dsimw501_GD21756</name>
</gene>
<name>A0A0J9R5L4_DROSI</name>
<dbReference type="GO" id="GO:0016818">
    <property type="term" value="F:hydrolase activity, acting on acid anhydrides, in phosphorus-containing anhydrides"/>
    <property type="evidence" value="ECO:0007669"/>
    <property type="project" value="InterPro"/>
</dbReference>
<dbReference type="CDD" id="cd18870">
    <property type="entry name" value="NUDIX_AcylCoAdiphos_Nudt19"/>
    <property type="match status" value="1"/>
</dbReference>
<reference evidence="9" key="3">
    <citation type="submission" date="2015-04" db="EMBL/GenBank/DDBJ databases">
        <authorList>
            <consortium name="FlyBase"/>
        </authorList>
    </citation>
    <scope>NUCLEOTIDE SEQUENCE</scope>
    <source>
        <strain evidence="9">W501</strain>
    </source>
</reference>
<dbReference type="EMBL" id="CM002910">
    <property type="protein sequence ID" value="KMY91019.1"/>
    <property type="molecule type" value="Genomic_DNA"/>
</dbReference>
<keyword evidence="7" id="KW-0464">Manganese</keyword>
<reference evidence="9" key="2">
    <citation type="submission" date="2014-06" db="EMBL/GenBank/DDBJ databases">
        <authorList>
            <person name="Hu T."/>
            <person name="Eisen M.B."/>
            <person name="Thornton K.R."/>
            <person name="Andolfatto P."/>
        </authorList>
    </citation>
    <scope>NUCLEOTIDE SEQUENCE</scope>
    <source>
        <strain evidence="9">W501</strain>
    </source>
</reference>
<feature type="domain" description="Nudix hydrolase" evidence="8">
    <location>
        <begin position="9"/>
        <end position="249"/>
    </location>
</feature>
<dbReference type="SUPFAM" id="SSF55811">
    <property type="entry name" value="Nudix"/>
    <property type="match status" value="1"/>
</dbReference>
<comment type="cofactor">
    <cofactor evidence="1">
        <name>Mn(2+)</name>
        <dbReference type="ChEBI" id="CHEBI:29035"/>
    </cofactor>
</comment>
<dbReference type="Gene3D" id="3.90.79.10">
    <property type="entry name" value="Nucleoside Triphosphate Pyrophosphohydrolase"/>
    <property type="match status" value="1"/>
</dbReference>
<dbReference type="OrthoDB" id="1695362at2759"/>
<evidence type="ECO:0000256" key="7">
    <source>
        <dbReference type="ARBA" id="ARBA00023211"/>
    </source>
</evidence>
<reference evidence="9" key="1">
    <citation type="journal article" date="2013" name="Genome Res.">
        <title>A second-generation assembly of the Drosophila simulans genome provides new insights into patterns of lineage-specific divergence.</title>
        <authorList>
            <person name="Hu T.T."/>
            <person name="Eisen M.B."/>
            <person name="Thornton K.R."/>
            <person name="Andolfatto P."/>
        </authorList>
    </citation>
    <scope>NUCLEOTIDE SEQUENCE [LARGE SCALE GENOMIC DNA]</scope>
    <source>
        <strain evidence="9">W501</strain>
    </source>
</reference>
<keyword evidence="6" id="KW-0460">Magnesium</keyword>
<dbReference type="GO" id="GO:0005739">
    <property type="term" value="C:mitochondrion"/>
    <property type="evidence" value="ECO:0007669"/>
    <property type="project" value="TreeGrafter"/>
</dbReference>
<dbReference type="PROSITE" id="PS51462">
    <property type="entry name" value="NUDIX"/>
    <property type="match status" value="1"/>
</dbReference>
<dbReference type="PANTHER" id="PTHR12318:SF0">
    <property type="entry name" value="ACYL-COENZYME A DIPHOSPHATASE NUDT19"/>
    <property type="match status" value="1"/>
</dbReference>
<keyword evidence="5 9" id="KW-0378">Hydrolase</keyword>
<dbReference type="GO" id="GO:0046872">
    <property type="term" value="F:metal ion binding"/>
    <property type="evidence" value="ECO:0007669"/>
    <property type="project" value="UniProtKB-KW"/>
</dbReference>
<dbReference type="Proteomes" id="UP000035880">
    <property type="component" value="Chromosome 2L"/>
</dbReference>
<protein>
    <recommendedName>
        <fullName evidence="8">Nudix hydrolase domain-containing protein</fullName>
    </recommendedName>
</protein>
<proteinExistence type="inferred from homology"/>
<evidence type="ECO:0000313" key="9">
    <source>
        <dbReference type="EMBL" id="KMY91019.1"/>
    </source>
</evidence>
<evidence type="ECO:0000256" key="5">
    <source>
        <dbReference type="ARBA" id="ARBA00022801"/>
    </source>
</evidence>
<dbReference type="Bgee" id="FBgn0193178">
    <property type="expression patterns" value="Expressed in embryo and 3 other cell types or tissues"/>
</dbReference>
<dbReference type="KEGG" id="dsi:Dsimw501_GD21756"/>
<evidence type="ECO:0000256" key="2">
    <source>
        <dbReference type="ARBA" id="ARBA00001946"/>
    </source>
</evidence>
<evidence type="ECO:0000256" key="1">
    <source>
        <dbReference type="ARBA" id="ARBA00001936"/>
    </source>
</evidence>
<dbReference type="PANTHER" id="PTHR12318">
    <property type="entry name" value="TESTOSTERONE-REGULATED PROTEIN RP2"/>
    <property type="match status" value="1"/>
</dbReference>
<dbReference type="InterPro" id="IPR000086">
    <property type="entry name" value="NUDIX_hydrolase_dom"/>
</dbReference>
<accession>A0A0J9R5L4</accession>
<keyword evidence="4" id="KW-0479">Metal-binding</keyword>